<dbReference type="AlphaFoldDB" id="A0A4E9EXM4"/>
<dbReference type="InterPro" id="IPR004726">
    <property type="entry name" value="Deg-1"/>
</dbReference>
<accession>A0A8L7YPA9</accession>
<dbReference type="GO" id="GO:0005886">
    <property type="term" value="C:plasma membrane"/>
    <property type="evidence" value="ECO:0007669"/>
    <property type="project" value="TreeGrafter"/>
</dbReference>
<reference evidence="17" key="1">
    <citation type="journal article" date="2007" name="Science">
        <title>Draft genome of the filarial nematode parasite Brugia malayi.</title>
        <authorList>
            <person name="Ghedin E."/>
            <person name="Wang S."/>
            <person name="Spiro D."/>
            <person name="Caler E."/>
            <person name="Zhao Q."/>
            <person name="Crabtree J."/>
            <person name="Allen J.E."/>
            <person name="Delcher A.L."/>
            <person name="Guiliano D.B."/>
            <person name="Miranda-Saavedra D."/>
            <person name="Angiuoli S.V."/>
            <person name="Creasy T."/>
            <person name="Amedeo P."/>
            <person name="Haas B."/>
            <person name="El-Sayed N.M."/>
            <person name="Wortman J.R."/>
            <person name="Feldblyum T."/>
            <person name="Tallon L."/>
            <person name="Schatz M."/>
            <person name="Shumway M."/>
            <person name="Koo H."/>
            <person name="Salzberg S.L."/>
            <person name="Schobel S."/>
            <person name="Pertea M."/>
            <person name="Pop M."/>
            <person name="White O."/>
            <person name="Barton G.J."/>
            <person name="Carlow C.K."/>
            <person name="Crawford M.J."/>
            <person name="Daub J."/>
            <person name="Dimmic M.W."/>
            <person name="Estes C.F."/>
            <person name="Foster J.M."/>
            <person name="Ganatra M."/>
            <person name="Gregory W.F."/>
            <person name="Johnson N.M."/>
            <person name="Jin J."/>
            <person name="Komuniecki R."/>
            <person name="Korf I."/>
            <person name="Kumar S."/>
            <person name="Laney S."/>
            <person name="Li B.W."/>
            <person name="Li W."/>
            <person name="Lindblom T.H."/>
            <person name="Lustigman S."/>
            <person name="Ma D."/>
            <person name="Maina C.V."/>
            <person name="Martin D.M."/>
            <person name="McCarter J.P."/>
            <person name="McReynolds L."/>
            <person name="Mitreva M."/>
            <person name="Nutman T.B."/>
            <person name="Parkinson J."/>
            <person name="Peregrin-Alvarez J.M."/>
            <person name="Poole C."/>
            <person name="Ren Q."/>
            <person name="Saunders L."/>
            <person name="Sluder A.E."/>
            <person name="Smith K."/>
            <person name="Stanke M."/>
            <person name="Unnasch T.R."/>
            <person name="Ware J."/>
            <person name="Wei A.D."/>
            <person name="Weil G."/>
            <person name="Williams D.J."/>
            <person name="Zhang Y."/>
            <person name="Williams S.A."/>
            <person name="Fraser-Liggett C."/>
            <person name="Slatko B."/>
            <person name="Blaxter M.L."/>
            <person name="Scott A.L."/>
        </authorList>
    </citation>
    <scope>NUCLEOTIDE SEQUENCE</scope>
    <source>
        <strain evidence="17">FR3</strain>
    </source>
</reference>
<keyword evidence="11 13" id="KW-0739">Sodium transport</keyword>
<dbReference type="NCBIfam" id="TIGR00867">
    <property type="entry name" value="deg-1"/>
    <property type="match status" value="1"/>
</dbReference>
<evidence type="ECO:0000313" key="18">
    <source>
        <dbReference type="WBParaSite" id="Bm7988.1"/>
    </source>
</evidence>
<evidence type="ECO:0000256" key="13">
    <source>
        <dbReference type="RuleBase" id="RU000679"/>
    </source>
</evidence>
<feature type="region of interest" description="Disordered" evidence="14">
    <location>
        <begin position="53"/>
        <end position="99"/>
    </location>
</feature>
<reference evidence="18" key="3">
    <citation type="submission" date="2022-04" db="UniProtKB">
        <authorList>
            <consortium name="WormBaseParasite"/>
        </authorList>
    </citation>
    <scope>IDENTIFICATION</scope>
</reference>
<evidence type="ECO:0000256" key="3">
    <source>
        <dbReference type="ARBA" id="ARBA00022448"/>
    </source>
</evidence>
<evidence type="ECO:0000256" key="4">
    <source>
        <dbReference type="ARBA" id="ARBA00022461"/>
    </source>
</evidence>
<dbReference type="CTD" id="66060192"/>
<evidence type="ECO:0000256" key="1">
    <source>
        <dbReference type="ARBA" id="ARBA00004141"/>
    </source>
</evidence>
<dbReference type="RefSeq" id="XP_042930901.1">
    <property type="nucleotide sequence ID" value="XM_043074967.1"/>
</dbReference>
<evidence type="ECO:0000256" key="8">
    <source>
        <dbReference type="ARBA" id="ARBA00023065"/>
    </source>
</evidence>
<dbReference type="Gene3D" id="1.10.287.770">
    <property type="entry name" value="YojJ-like"/>
    <property type="match status" value="1"/>
</dbReference>
<keyword evidence="17" id="KW-1185">Reference proteome</keyword>
<dbReference type="OrthoDB" id="6021021at2759"/>
<dbReference type="EMBL" id="CAAKNF010000196">
    <property type="protein sequence ID" value="VIO88476.1"/>
    <property type="molecule type" value="Genomic_DNA"/>
</dbReference>
<evidence type="ECO:0000256" key="2">
    <source>
        <dbReference type="ARBA" id="ARBA00007193"/>
    </source>
</evidence>
<dbReference type="GeneID" id="66060192"/>
<evidence type="ECO:0000256" key="9">
    <source>
        <dbReference type="ARBA" id="ARBA00023136"/>
    </source>
</evidence>
<evidence type="ECO:0000313" key="16">
    <source>
        <dbReference type="EMBL" id="VIO88476.1"/>
    </source>
</evidence>
<feature type="compositionally biased region" description="Low complexity" evidence="14">
    <location>
        <begin position="88"/>
        <end position="98"/>
    </location>
</feature>
<comment type="similarity">
    <text evidence="2 13">Belongs to the amiloride-sensitive sodium channel (TC 1.A.6) family.</text>
</comment>
<feature type="compositionally biased region" description="Basic residues" evidence="14">
    <location>
        <begin position="8"/>
        <end position="40"/>
    </location>
</feature>
<dbReference type="PRINTS" id="PR01078">
    <property type="entry name" value="AMINACHANNEL"/>
</dbReference>
<dbReference type="FunFam" id="1.10.287.770:FF:000001">
    <property type="entry name" value="Acid-sensing ion channel subunit 1"/>
    <property type="match status" value="1"/>
</dbReference>
<dbReference type="InterPro" id="IPR020903">
    <property type="entry name" value="ENaC_CS"/>
</dbReference>
<keyword evidence="12 13" id="KW-0407">Ion channel</keyword>
<evidence type="ECO:0000256" key="14">
    <source>
        <dbReference type="SAM" id="MobiDB-lite"/>
    </source>
</evidence>
<keyword evidence="6 15" id="KW-1133">Transmembrane helix</keyword>
<keyword evidence="9 15" id="KW-0472">Membrane</keyword>
<dbReference type="GO" id="GO:0015280">
    <property type="term" value="F:ligand-gated sodium channel activity"/>
    <property type="evidence" value="ECO:0007669"/>
    <property type="project" value="TreeGrafter"/>
</dbReference>
<evidence type="ECO:0000256" key="15">
    <source>
        <dbReference type="SAM" id="Phobius"/>
    </source>
</evidence>
<feature type="transmembrane region" description="Helical" evidence="15">
    <location>
        <begin position="199"/>
        <end position="219"/>
    </location>
</feature>
<protein>
    <submittedName>
        <fullName evidence="16 18">Uncharacterized protein</fullName>
    </submittedName>
</protein>
<proteinExistence type="inferred from homology"/>
<feature type="compositionally biased region" description="Low complexity" evidence="14">
    <location>
        <begin position="53"/>
        <end position="73"/>
    </location>
</feature>
<evidence type="ECO:0000256" key="12">
    <source>
        <dbReference type="ARBA" id="ARBA00023303"/>
    </source>
</evidence>
<comment type="subcellular location">
    <subcellularLocation>
        <location evidence="1">Membrane</location>
        <topology evidence="1">Multi-pass membrane protein</topology>
    </subcellularLocation>
</comment>
<dbReference type="InterPro" id="IPR001873">
    <property type="entry name" value="ENaC"/>
</dbReference>
<organism evidence="16">
    <name type="scientific">Brugia malayi</name>
    <name type="common">Filarial nematode worm</name>
    <dbReference type="NCBI Taxonomy" id="6279"/>
    <lineage>
        <taxon>Eukaryota</taxon>
        <taxon>Metazoa</taxon>
        <taxon>Ecdysozoa</taxon>
        <taxon>Nematoda</taxon>
        <taxon>Chromadorea</taxon>
        <taxon>Rhabditida</taxon>
        <taxon>Spirurina</taxon>
        <taxon>Spiruromorpha</taxon>
        <taxon>Filarioidea</taxon>
        <taxon>Onchocercidae</taxon>
        <taxon>Brugia</taxon>
    </lineage>
</organism>
<dbReference type="WBParaSite" id="Bm7988.1">
    <property type="protein sequence ID" value="Bm7988.1"/>
    <property type="gene ID" value="WBGene00228249"/>
</dbReference>
<gene>
    <name evidence="16" type="primary">Bma-deg-1</name>
    <name evidence="16" type="ORF">BM_BM7988</name>
</gene>
<dbReference type="Gene3D" id="2.60.470.10">
    <property type="entry name" value="Acid-sensing ion channels like domains"/>
    <property type="match status" value="1"/>
</dbReference>
<evidence type="ECO:0000256" key="5">
    <source>
        <dbReference type="ARBA" id="ARBA00022692"/>
    </source>
</evidence>
<reference evidence="16" key="2">
    <citation type="submission" date="2019-04" db="EMBL/GenBank/DDBJ databases">
        <authorList>
            <person name="Howe K."/>
            <person name="Paulini M."/>
            <person name="Williams G."/>
        </authorList>
    </citation>
    <scope>NUCLEOTIDE SEQUENCE [LARGE SCALE GENOMIC DNA]</scope>
    <source>
        <strain evidence="16">FR3</strain>
    </source>
</reference>
<dbReference type="PROSITE" id="PS01206">
    <property type="entry name" value="ASC"/>
    <property type="match status" value="1"/>
</dbReference>
<keyword evidence="4 13" id="KW-0894">Sodium channel</keyword>
<feature type="transmembrane region" description="Helical" evidence="15">
    <location>
        <begin position="905"/>
        <end position="931"/>
    </location>
</feature>
<evidence type="ECO:0000256" key="11">
    <source>
        <dbReference type="ARBA" id="ARBA00023201"/>
    </source>
</evidence>
<evidence type="ECO:0000313" key="17">
    <source>
        <dbReference type="Proteomes" id="UP000006672"/>
    </source>
</evidence>
<feature type="region of interest" description="Disordered" evidence="14">
    <location>
        <begin position="1"/>
        <end position="40"/>
    </location>
</feature>
<evidence type="ECO:0000256" key="6">
    <source>
        <dbReference type="ARBA" id="ARBA00022989"/>
    </source>
</evidence>
<keyword evidence="10" id="KW-0325">Glycoprotein</keyword>
<keyword evidence="8 13" id="KW-0406">Ion transport</keyword>
<evidence type="ECO:0000256" key="7">
    <source>
        <dbReference type="ARBA" id="ARBA00023053"/>
    </source>
</evidence>
<name>A0A4E9EXM4_BRUMA</name>
<accession>A0A4E9EXM4</accession>
<sequence length="986" mass="113538">MSTINLSHPKKNHHHSHHHHHHRQQQQQHHHYRHRHRHHNLSRLQQQLSNSVFMTTSSRSTTQPQSHSRSSSQIYPTTDPSDDDNENNNDYQPNNNDNLSYQQCEYMESSESGNDGYASSYMKYIQPSKLSFKYNRPLNELCYQSYYDNHTIPYHYQSERKIDENNHIVIRKIRNFSENTTAHGVRRIFIARNAYTARLWLFGIILCFIILIVQAYQLVMKFNRYEKITSIELKFDYIQFPAVTFCNLNPYKKSLIRSVQSVKDTMDVYENAKSFRKVRTKQQLPIGIIRKQSNYQKEHLSQLFDSRMINDLNINYLENVKRQRQERNVKNNLFKNNDIIITNKIHEINDEILSSTNTRFISNTTNSKNNTITTTNNIRTATKTAALTSSSDFANVLAYMNDTLINDIKTIINVNDATATVLRSKRMAETMRYEAIEAHCKCIGKSDMECIRFESMPPSDDSKCICTYDNEMNIAWPCFNISIWYQEDCIICFEDGFCEPKQNYLFQSSNWPCLCRNRTIDSPNLILLKKPHCLRMLNEVKQLWATKLYLSTTTIATTKETTTATTTTAPKQSARVTEPETVKAMGFTGMTDGVAMLTRAKENLIFTMSALSEVQRIALSQSKREFIEMCSFDGKECNIDTDFKLHVDPAFGNCYTFNWDVNNNHSSSKAGPMYGIRLLLFVNTSDYMATSEASGVRLAIHSPTDFPFPDTFGYSAPVGFASSFGLKKHVVQRLSAPYGDCQREKKMNSNVYIYGGYDYNPEGCHRSCFQNTLLNKCGCGDPRFPVPKGKIHCSAFNATTRGCLERTIAEIGDFHHIRDSLTDCQCKQSCEHEIYSVTFSASKWPSGASDLGNCDPKMNDEECRRFYRENAAMVEVYYEQLNYELLKESEAYGLVNLLADVGGHLGLWMGFSVITIIECAVLFIDLITLCCNKLKTKQDFKKTITIGKRQKKDEGIKDETKYREAIDEEIPEGNKKNDNCEKAVHV</sequence>
<keyword evidence="5 13" id="KW-0812">Transmembrane</keyword>
<evidence type="ECO:0000256" key="10">
    <source>
        <dbReference type="ARBA" id="ARBA00023180"/>
    </source>
</evidence>
<keyword evidence="3 13" id="KW-0813">Transport</keyword>
<dbReference type="KEGG" id="bmy:BM_BM7988"/>
<dbReference type="Proteomes" id="UP000006672">
    <property type="component" value="Unassembled WGS sequence"/>
</dbReference>
<dbReference type="Pfam" id="PF00858">
    <property type="entry name" value="ASC"/>
    <property type="match status" value="1"/>
</dbReference>
<keyword evidence="7" id="KW-0915">Sodium</keyword>
<dbReference type="PANTHER" id="PTHR11690">
    <property type="entry name" value="AMILORIDE-SENSITIVE SODIUM CHANNEL-RELATED"/>
    <property type="match status" value="1"/>
</dbReference>
<dbReference type="PANTHER" id="PTHR11690:SF276">
    <property type="entry name" value="DEGENERIN DEG-1"/>
    <property type="match status" value="1"/>
</dbReference>